<protein>
    <submittedName>
        <fullName evidence="1">Uncharacterized protein</fullName>
    </submittedName>
</protein>
<evidence type="ECO:0000313" key="2">
    <source>
        <dbReference type="Proteomes" id="UP001152622"/>
    </source>
</evidence>
<reference evidence="1" key="1">
    <citation type="journal article" date="2023" name="Science">
        <title>Genome structures resolve the early diversification of teleost fishes.</title>
        <authorList>
            <person name="Parey E."/>
            <person name="Louis A."/>
            <person name="Montfort J."/>
            <person name="Bouchez O."/>
            <person name="Roques C."/>
            <person name="Iampietro C."/>
            <person name="Lluch J."/>
            <person name="Castinel A."/>
            <person name="Donnadieu C."/>
            <person name="Desvignes T."/>
            <person name="Floi Bucao C."/>
            <person name="Jouanno E."/>
            <person name="Wen M."/>
            <person name="Mejri S."/>
            <person name="Dirks R."/>
            <person name="Jansen H."/>
            <person name="Henkel C."/>
            <person name="Chen W.J."/>
            <person name="Zahm M."/>
            <person name="Cabau C."/>
            <person name="Klopp C."/>
            <person name="Thompson A.W."/>
            <person name="Robinson-Rechavi M."/>
            <person name="Braasch I."/>
            <person name="Lecointre G."/>
            <person name="Bobe J."/>
            <person name="Postlethwait J.H."/>
            <person name="Berthelot C."/>
            <person name="Roest Crollius H."/>
            <person name="Guiguen Y."/>
        </authorList>
    </citation>
    <scope>NUCLEOTIDE SEQUENCE</scope>
    <source>
        <strain evidence="1">WJC10195</strain>
    </source>
</reference>
<dbReference type="AlphaFoldDB" id="A0A9Q1EY35"/>
<accession>A0A9Q1EY35</accession>
<evidence type="ECO:0000313" key="1">
    <source>
        <dbReference type="EMBL" id="KAJ8347254.1"/>
    </source>
</evidence>
<sequence>MTTGPSPTDGRMRCMNGGGRKQLIAEDENRLQVPVTNSTGHEQAAWRFGCIAAGARFAGSVVTGEENQMEGLLVDKRGVYGGWSLQLPSVHACLRGC</sequence>
<dbReference type="Proteomes" id="UP001152622">
    <property type="component" value="Chromosome 11"/>
</dbReference>
<organism evidence="1 2">
    <name type="scientific">Synaphobranchus kaupii</name>
    <name type="common">Kaup's arrowtooth eel</name>
    <dbReference type="NCBI Taxonomy" id="118154"/>
    <lineage>
        <taxon>Eukaryota</taxon>
        <taxon>Metazoa</taxon>
        <taxon>Chordata</taxon>
        <taxon>Craniata</taxon>
        <taxon>Vertebrata</taxon>
        <taxon>Euteleostomi</taxon>
        <taxon>Actinopterygii</taxon>
        <taxon>Neopterygii</taxon>
        <taxon>Teleostei</taxon>
        <taxon>Anguilliformes</taxon>
        <taxon>Synaphobranchidae</taxon>
        <taxon>Synaphobranchus</taxon>
    </lineage>
</organism>
<comment type="caution">
    <text evidence="1">The sequence shown here is derived from an EMBL/GenBank/DDBJ whole genome shotgun (WGS) entry which is preliminary data.</text>
</comment>
<name>A0A9Q1EY35_SYNKA</name>
<keyword evidence="2" id="KW-1185">Reference proteome</keyword>
<gene>
    <name evidence="1" type="ORF">SKAU_G00286550</name>
</gene>
<dbReference type="EMBL" id="JAINUF010000011">
    <property type="protein sequence ID" value="KAJ8347254.1"/>
    <property type="molecule type" value="Genomic_DNA"/>
</dbReference>
<proteinExistence type="predicted"/>